<gene>
    <name evidence="1" type="ORF">EVAR_97334_1</name>
</gene>
<accession>A0A4C1X7D9</accession>
<dbReference type="Proteomes" id="UP000299102">
    <property type="component" value="Unassembled WGS sequence"/>
</dbReference>
<name>A0A4C1X7D9_EUMVA</name>
<evidence type="ECO:0000313" key="1">
    <source>
        <dbReference type="EMBL" id="GBP58960.1"/>
    </source>
</evidence>
<sequence length="103" mass="11964">MLATLWWCSAYANGIPFTQQRLKDAYRVYPNAFAHMASVAMAVPFHQAIPSVNLLHLLSSSPYGAEKPLLMYTRRAPRFRRVPVRKPTDMIVRIKRHRVVRTR</sequence>
<comment type="caution">
    <text evidence="1">The sequence shown here is derived from an EMBL/GenBank/DDBJ whole genome shotgun (WGS) entry which is preliminary data.</text>
</comment>
<dbReference type="AlphaFoldDB" id="A0A4C1X7D9"/>
<evidence type="ECO:0000313" key="2">
    <source>
        <dbReference type="Proteomes" id="UP000299102"/>
    </source>
</evidence>
<protein>
    <submittedName>
        <fullName evidence="1">Uncharacterized protein</fullName>
    </submittedName>
</protein>
<dbReference type="EMBL" id="BGZK01000749">
    <property type="protein sequence ID" value="GBP58960.1"/>
    <property type="molecule type" value="Genomic_DNA"/>
</dbReference>
<keyword evidence="2" id="KW-1185">Reference proteome</keyword>
<proteinExistence type="predicted"/>
<organism evidence="1 2">
    <name type="scientific">Eumeta variegata</name>
    <name type="common">Bagworm moth</name>
    <name type="synonym">Eumeta japonica</name>
    <dbReference type="NCBI Taxonomy" id="151549"/>
    <lineage>
        <taxon>Eukaryota</taxon>
        <taxon>Metazoa</taxon>
        <taxon>Ecdysozoa</taxon>
        <taxon>Arthropoda</taxon>
        <taxon>Hexapoda</taxon>
        <taxon>Insecta</taxon>
        <taxon>Pterygota</taxon>
        <taxon>Neoptera</taxon>
        <taxon>Endopterygota</taxon>
        <taxon>Lepidoptera</taxon>
        <taxon>Glossata</taxon>
        <taxon>Ditrysia</taxon>
        <taxon>Tineoidea</taxon>
        <taxon>Psychidae</taxon>
        <taxon>Oiketicinae</taxon>
        <taxon>Eumeta</taxon>
    </lineage>
</organism>
<reference evidence="1 2" key="1">
    <citation type="journal article" date="2019" name="Commun. Biol.">
        <title>The bagworm genome reveals a unique fibroin gene that provides high tensile strength.</title>
        <authorList>
            <person name="Kono N."/>
            <person name="Nakamura H."/>
            <person name="Ohtoshi R."/>
            <person name="Tomita M."/>
            <person name="Numata K."/>
            <person name="Arakawa K."/>
        </authorList>
    </citation>
    <scope>NUCLEOTIDE SEQUENCE [LARGE SCALE GENOMIC DNA]</scope>
</reference>